<dbReference type="AlphaFoldDB" id="A0A8X7BMC7"/>
<dbReference type="Proteomes" id="UP000886998">
    <property type="component" value="Unassembled WGS sequence"/>
</dbReference>
<organism evidence="2 3">
    <name type="scientific">Trichonephila inaurata madagascariensis</name>
    <dbReference type="NCBI Taxonomy" id="2747483"/>
    <lineage>
        <taxon>Eukaryota</taxon>
        <taxon>Metazoa</taxon>
        <taxon>Ecdysozoa</taxon>
        <taxon>Arthropoda</taxon>
        <taxon>Chelicerata</taxon>
        <taxon>Arachnida</taxon>
        <taxon>Araneae</taxon>
        <taxon>Araneomorphae</taxon>
        <taxon>Entelegynae</taxon>
        <taxon>Araneoidea</taxon>
        <taxon>Nephilidae</taxon>
        <taxon>Trichonephila</taxon>
        <taxon>Trichonephila inaurata</taxon>
    </lineage>
</organism>
<feature type="region of interest" description="Disordered" evidence="1">
    <location>
        <begin position="24"/>
        <end position="79"/>
    </location>
</feature>
<comment type="caution">
    <text evidence="2">The sequence shown here is derived from an EMBL/GenBank/DDBJ whole genome shotgun (WGS) entry which is preliminary data.</text>
</comment>
<protein>
    <submittedName>
        <fullName evidence="2">Uncharacterized protein</fullName>
    </submittedName>
</protein>
<proteinExistence type="predicted"/>
<dbReference type="EMBL" id="BMAV01000289">
    <property type="protein sequence ID" value="GFY37396.1"/>
    <property type="molecule type" value="Genomic_DNA"/>
</dbReference>
<reference evidence="2" key="1">
    <citation type="submission" date="2020-08" db="EMBL/GenBank/DDBJ databases">
        <title>Multicomponent nature underlies the extraordinary mechanical properties of spider dragline silk.</title>
        <authorList>
            <person name="Kono N."/>
            <person name="Nakamura H."/>
            <person name="Mori M."/>
            <person name="Yoshida Y."/>
            <person name="Ohtoshi R."/>
            <person name="Malay A.D."/>
            <person name="Moran D.A.P."/>
            <person name="Tomita M."/>
            <person name="Numata K."/>
            <person name="Arakawa K."/>
        </authorList>
    </citation>
    <scope>NUCLEOTIDE SEQUENCE</scope>
</reference>
<name>A0A8X7BMC7_9ARAC</name>
<evidence type="ECO:0000313" key="2">
    <source>
        <dbReference type="EMBL" id="GFY37396.1"/>
    </source>
</evidence>
<keyword evidence="3" id="KW-1185">Reference proteome</keyword>
<sequence length="79" mass="9196">MREVQVWKNKGHLNIVVLRGRDKRMHAQVDPPHGKDKGIDNRFRTEKRDTKLNDKEKSKTKMYKRQVIAHELSSSGGGE</sequence>
<evidence type="ECO:0000313" key="3">
    <source>
        <dbReference type="Proteomes" id="UP000886998"/>
    </source>
</evidence>
<accession>A0A8X7BMC7</accession>
<feature type="compositionally biased region" description="Basic and acidic residues" evidence="1">
    <location>
        <begin position="32"/>
        <end position="59"/>
    </location>
</feature>
<evidence type="ECO:0000256" key="1">
    <source>
        <dbReference type="SAM" id="MobiDB-lite"/>
    </source>
</evidence>
<gene>
    <name evidence="2" type="ORF">TNIN_304441</name>
</gene>